<dbReference type="NCBIfam" id="NF002528">
    <property type="entry name" value="PRK01966.1-4"/>
    <property type="match status" value="1"/>
</dbReference>
<feature type="binding site" evidence="21">
    <location>
        <begin position="222"/>
        <end position="229"/>
    </location>
    <ligand>
        <name>ATP</name>
        <dbReference type="ChEBI" id="CHEBI:30616"/>
    </ligand>
</feature>
<evidence type="ECO:0000313" key="26">
    <source>
        <dbReference type="Proteomes" id="UP000179106"/>
    </source>
</evidence>
<evidence type="ECO:0000256" key="22">
    <source>
        <dbReference type="PIRSR" id="PIRSR039102-3"/>
    </source>
</evidence>
<evidence type="ECO:0000256" key="18">
    <source>
        <dbReference type="ARBA" id="ARBA00060592"/>
    </source>
</evidence>
<evidence type="ECO:0000256" key="17">
    <source>
        <dbReference type="ARBA" id="ARBA00047614"/>
    </source>
</evidence>
<sequence>MKKKLKVSIVFGGKSGEHEVSLQSARSVYEALDKEKYELLLIGIDKSGTWHIGAPATYLLNSSDPKLIKLNSSSPAVTAIATRGRTEIISVSEGKKISDVDVFFPVTHGTFGEDGCLQGLLEFIDAAYVGTGVLGSAVGMDKDVMKRLLQQAGLPVGKFLAATRGTVSENFMKDAIQSLGFPIFVKPANLGSSVGISKAKNEQELEKAIAHAFQYDTKIILEKYIEGREIECAVLGNENPIASLPGEVIPTHDFYSYEAKYIDEHGAKLNIPAKLSQKETQEVQKLAVQAFKTLECQGMGRVDFFLTPKGEFMVNEINTLPGFTKISMYPKLWEATGIPYSELLDRLIQFAMEKKQEKDQLKRSFDL</sequence>
<feature type="binding site" evidence="22">
    <location>
        <position position="316"/>
    </location>
    <ligand>
        <name>Mg(2+)</name>
        <dbReference type="ChEBI" id="CHEBI:18420"/>
        <label>1</label>
    </ligand>
</feature>
<keyword evidence="11 23" id="KW-0067">ATP-binding</keyword>
<evidence type="ECO:0000256" key="8">
    <source>
        <dbReference type="ARBA" id="ARBA00022598"/>
    </source>
</evidence>
<dbReference type="FunFam" id="3.30.1490.20:FF:000007">
    <property type="entry name" value="D-alanine--D-alanine ligase"/>
    <property type="match status" value="1"/>
</dbReference>
<evidence type="ECO:0000256" key="10">
    <source>
        <dbReference type="ARBA" id="ARBA00022741"/>
    </source>
</evidence>
<dbReference type="Proteomes" id="UP000179106">
    <property type="component" value="Unassembled WGS sequence"/>
</dbReference>
<gene>
    <name evidence="19" type="primary">ddl</name>
    <name evidence="25" type="ORF">A3B25_03760</name>
</gene>
<accession>A0A1G2GT23</accession>
<feature type="binding site" evidence="22">
    <location>
        <position position="303"/>
    </location>
    <ligand>
        <name>Mg(2+)</name>
        <dbReference type="ChEBI" id="CHEBI:18420"/>
        <label>1</label>
    </ligand>
</feature>
<keyword evidence="14 19" id="KW-0573">Peptidoglycan synthesis</keyword>
<evidence type="ECO:0000256" key="9">
    <source>
        <dbReference type="ARBA" id="ARBA00022723"/>
    </source>
</evidence>
<evidence type="ECO:0000256" key="2">
    <source>
        <dbReference type="ARBA" id="ARBA00003921"/>
    </source>
</evidence>
<dbReference type="SUPFAM" id="SSF52440">
    <property type="entry name" value="PreATP-grasp domain"/>
    <property type="match status" value="1"/>
</dbReference>
<dbReference type="PANTHER" id="PTHR23132">
    <property type="entry name" value="D-ALANINE--D-ALANINE LIGASE"/>
    <property type="match status" value="1"/>
</dbReference>
<reference evidence="25 26" key="1">
    <citation type="journal article" date="2016" name="Nat. Commun.">
        <title>Thousands of microbial genomes shed light on interconnected biogeochemical processes in an aquifer system.</title>
        <authorList>
            <person name="Anantharaman K."/>
            <person name="Brown C.T."/>
            <person name="Hug L.A."/>
            <person name="Sharon I."/>
            <person name="Castelle C.J."/>
            <person name="Probst A.J."/>
            <person name="Thomas B.C."/>
            <person name="Singh A."/>
            <person name="Wilkins M.J."/>
            <person name="Karaoz U."/>
            <person name="Brodie E.L."/>
            <person name="Williams K.H."/>
            <person name="Hubbard S.S."/>
            <person name="Banfield J.F."/>
        </authorList>
    </citation>
    <scope>NUCLEOTIDE SEQUENCE [LARGE SCALE GENOMIC DNA]</scope>
</reference>
<dbReference type="PROSITE" id="PS00844">
    <property type="entry name" value="DALA_DALA_LIGASE_2"/>
    <property type="match status" value="1"/>
</dbReference>
<comment type="subcellular location">
    <subcellularLocation>
        <location evidence="3 19">Cytoplasm</location>
    </subcellularLocation>
</comment>
<keyword evidence="8 19" id="KW-0436">Ligase</keyword>
<dbReference type="GO" id="GO:0005829">
    <property type="term" value="C:cytosol"/>
    <property type="evidence" value="ECO:0007669"/>
    <property type="project" value="TreeGrafter"/>
</dbReference>
<feature type="binding site" evidence="21">
    <location>
        <begin position="315"/>
        <end position="316"/>
    </location>
    <ligand>
        <name>ATP</name>
        <dbReference type="ChEBI" id="CHEBI:30616"/>
    </ligand>
</feature>
<evidence type="ECO:0000256" key="6">
    <source>
        <dbReference type="ARBA" id="ARBA00012216"/>
    </source>
</evidence>
<dbReference type="PIRSF" id="PIRSF039102">
    <property type="entry name" value="Ddl/VanB"/>
    <property type="match status" value="1"/>
</dbReference>
<comment type="function">
    <text evidence="2 19">Cell wall formation.</text>
</comment>
<dbReference type="InterPro" id="IPR011127">
    <property type="entry name" value="Dala_Dala_lig_N"/>
</dbReference>
<dbReference type="NCBIfam" id="NF002378">
    <property type="entry name" value="PRK01372.1"/>
    <property type="match status" value="1"/>
</dbReference>
<dbReference type="GO" id="GO:0009252">
    <property type="term" value="P:peptidoglycan biosynthetic process"/>
    <property type="evidence" value="ECO:0007669"/>
    <property type="project" value="UniProtKB-UniRule"/>
</dbReference>
<dbReference type="NCBIfam" id="NF002525">
    <property type="entry name" value="PRK01966.1-1"/>
    <property type="match status" value="1"/>
</dbReference>
<evidence type="ECO:0000256" key="4">
    <source>
        <dbReference type="ARBA" id="ARBA00004752"/>
    </source>
</evidence>
<organism evidence="25 26">
    <name type="scientific">Candidatus Ryanbacteria bacterium RIFCSPLOWO2_01_FULL_48_26</name>
    <dbReference type="NCBI Taxonomy" id="1802126"/>
    <lineage>
        <taxon>Bacteria</taxon>
        <taxon>Candidatus Ryaniibacteriota</taxon>
    </lineage>
</organism>
<dbReference type="InterPro" id="IPR013815">
    <property type="entry name" value="ATP_grasp_subdomain_1"/>
</dbReference>
<dbReference type="GO" id="GO:0008360">
    <property type="term" value="P:regulation of cell shape"/>
    <property type="evidence" value="ECO:0007669"/>
    <property type="project" value="UniProtKB-KW"/>
</dbReference>
<dbReference type="InterPro" id="IPR016185">
    <property type="entry name" value="PreATP-grasp_dom_sf"/>
</dbReference>
<dbReference type="Pfam" id="PF01820">
    <property type="entry name" value="Dala_Dala_lig_N"/>
    <property type="match status" value="1"/>
</dbReference>
<dbReference type="InterPro" id="IPR005905">
    <property type="entry name" value="D_ala_D_ala"/>
</dbReference>
<dbReference type="SUPFAM" id="SSF56059">
    <property type="entry name" value="Glutathione synthetase ATP-binding domain-like"/>
    <property type="match status" value="1"/>
</dbReference>
<keyword evidence="12 22" id="KW-0460">Magnesium</keyword>
<comment type="pathway">
    <text evidence="18">Glycan biosynthesis.</text>
</comment>
<feature type="active site" evidence="20">
    <location>
        <position position="17"/>
    </location>
</feature>
<keyword evidence="15 22" id="KW-0464">Manganese</keyword>
<dbReference type="UniPathway" id="UPA00219"/>
<keyword evidence="7 19" id="KW-0963">Cytoplasm</keyword>
<comment type="cofactor">
    <cofactor evidence="22">
        <name>Mg(2+)</name>
        <dbReference type="ChEBI" id="CHEBI:18420"/>
    </cofactor>
    <cofactor evidence="22">
        <name>Mn(2+)</name>
        <dbReference type="ChEBI" id="CHEBI:29035"/>
    </cofactor>
    <text evidence="22">Binds 2 magnesium or manganese ions per subunit.</text>
</comment>
<dbReference type="GO" id="GO:0008716">
    <property type="term" value="F:D-alanine-D-alanine ligase activity"/>
    <property type="evidence" value="ECO:0007669"/>
    <property type="project" value="UniProtKB-UniRule"/>
</dbReference>
<protein>
    <recommendedName>
        <fullName evidence="6 19">D-alanine--D-alanine ligase</fullName>
        <ecNumber evidence="6 19">6.3.2.4</ecNumber>
    </recommendedName>
    <alternativeName>
        <fullName evidence="19">D-Ala-D-Ala ligase</fullName>
    </alternativeName>
    <alternativeName>
        <fullName evidence="19">D-alanylalanine synthetase</fullName>
    </alternativeName>
</protein>
<dbReference type="GO" id="GO:0046872">
    <property type="term" value="F:metal ion binding"/>
    <property type="evidence" value="ECO:0007669"/>
    <property type="project" value="UniProtKB-KW"/>
</dbReference>
<dbReference type="EC" id="6.3.2.4" evidence="6 19"/>
<evidence type="ECO:0000256" key="16">
    <source>
        <dbReference type="ARBA" id="ARBA00023316"/>
    </source>
</evidence>
<comment type="similarity">
    <text evidence="5 19">Belongs to the D-alanine--D-alanine ligase family.</text>
</comment>
<dbReference type="Gene3D" id="3.40.50.20">
    <property type="match status" value="1"/>
</dbReference>
<dbReference type="InterPro" id="IPR011095">
    <property type="entry name" value="Dala_Dala_lig_C"/>
</dbReference>
<evidence type="ECO:0000256" key="14">
    <source>
        <dbReference type="ARBA" id="ARBA00022984"/>
    </source>
</evidence>
<dbReference type="InterPro" id="IPR000291">
    <property type="entry name" value="D-Ala_lig_Van_CS"/>
</dbReference>
<evidence type="ECO:0000256" key="11">
    <source>
        <dbReference type="ARBA" id="ARBA00022840"/>
    </source>
</evidence>
<feature type="domain" description="ATP-grasp" evidence="24">
    <location>
        <begin position="146"/>
        <end position="349"/>
    </location>
</feature>
<dbReference type="HAMAP" id="MF_00047">
    <property type="entry name" value="Dala_Dala_lig"/>
    <property type="match status" value="1"/>
</dbReference>
<dbReference type="STRING" id="1802126.A3B25_03760"/>
<dbReference type="Pfam" id="PF07478">
    <property type="entry name" value="Dala_Dala_lig_C"/>
    <property type="match status" value="1"/>
</dbReference>
<evidence type="ECO:0000256" key="3">
    <source>
        <dbReference type="ARBA" id="ARBA00004496"/>
    </source>
</evidence>
<dbReference type="PROSITE" id="PS50975">
    <property type="entry name" value="ATP_GRASP"/>
    <property type="match status" value="1"/>
</dbReference>
<proteinExistence type="inferred from homology"/>
<feature type="binding site" evidence="21">
    <location>
        <begin position="184"/>
        <end position="186"/>
    </location>
    <ligand>
        <name>ATP</name>
        <dbReference type="ChEBI" id="CHEBI:30616"/>
    </ligand>
</feature>
<feature type="active site" evidence="20">
    <location>
        <position position="327"/>
    </location>
</feature>
<comment type="pathway">
    <text evidence="4 19">Cell wall biogenesis; peptidoglycan biosynthesis.</text>
</comment>
<evidence type="ECO:0000256" key="1">
    <source>
        <dbReference type="ARBA" id="ARBA00001936"/>
    </source>
</evidence>
<feature type="binding site" evidence="22">
    <location>
        <position position="316"/>
    </location>
    <ligand>
        <name>Mg(2+)</name>
        <dbReference type="ChEBI" id="CHEBI:18420"/>
        <label>2</label>
    </ligand>
</feature>
<evidence type="ECO:0000259" key="24">
    <source>
        <dbReference type="PROSITE" id="PS50975"/>
    </source>
</evidence>
<keyword evidence="10 21" id="KW-0547">Nucleotide-binding</keyword>
<evidence type="ECO:0000313" key="25">
    <source>
        <dbReference type="EMBL" id="OGZ53324.1"/>
    </source>
</evidence>
<dbReference type="NCBIfam" id="TIGR01205">
    <property type="entry name" value="D_ala_D_alaTIGR"/>
    <property type="match status" value="1"/>
</dbReference>
<dbReference type="InterPro" id="IPR011761">
    <property type="entry name" value="ATP-grasp"/>
</dbReference>
<comment type="catalytic activity">
    <reaction evidence="17 19">
        <text>2 D-alanine + ATP = D-alanyl-D-alanine + ADP + phosphate + H(+)</text>
        <dbReference type="Rhea" id="RHEA:11224"/>
        <dbReference type="ChEBI" id="CHEBI:15378"/>
        <dbReference type="ChEBI" id="CHEBI:30616"/>
        <dbReference type="ChEBI" id="CHEBI:43474"/>
        <dbReference type="ChEBI" id="CHEBI:57416"/>
        <dbReference type="ChEBI" id="CHEBI:57822"/>
        <dbReference type="ChEBI" id="CHEBI:456216"/>
        <dbReference type="EC" id="6.3.2.4"/>
    </reaction>
</comment>
<evidence type="ECO:0000256" key="23">
    <source>
        <dbReference type="PROSITE-ProRule" id="PRU00409"/>
    </source>
</evidence>
<dbReference type="EMBL" id="MHNW01000023">
    <property type="protein sequence ID" value="OGZ53324.1"/>
    <property type="molecule type" value="Genomic_DNA"/>
</dbReference>
<feature type="binding site" evidence="21">
    <location>
        <position position="142"/>
    </location>
    <ligand>
        <name>ATP</name>
        <dbReference type="ChEBI" id="CHEBI:30616"/>
    </ligand>
</feature>
<dbReference type="Gene3D" id="3.30.1490.20">
    <property type="entry name" value="ATP-grasp fold, A domain"/>
    <property type="match status" value="1"/>
</dbReference>
<keyword evidence="16 19" id="KW-0961">Cell wall biogenesis/degradation</keyword>
<feature type="active site" evidence="20">
    <location>
        <position position="192"/>
    </location>
</feature>
<evidence type="ECO:0000256" key="20">
    <source>
        <dbReference type="PIRSR" id="PIRSR039102-1"/>
    </source>
</evidence>
<dbReference type="PROSITE" id="PS00843">
    <property type="entry name" value="DALA_DALA_LIGASE_1"/>
    <property type="match status" value="1"/>
</dbReference>
<dbReference type="FunFam" id="3.30.470.20:FF:000008">
    <property type="entry name" value="D-alanine--D-alanine ligase"/>
    <property type="match status" value="1"/>
</dbReference>
<evidence type="ECO:0000256" key="21">
    <source>
        <dbReference type="PIRSR" id="PIRSR039102-2"/>
    </source>
</evidence>
<dbReference type="GO" id="GO:0071555">
    <property type="term" value="P:cell wall organization"/>
    <property type="evidence" value="ECO:0007669"/>
    <property type="project" value="UniProtKB-KW"/>
</dbReference>
<comment type="cofactor">
    <cofactor evidence="1">
        <name>Mn(2+)</name>
        <dbReference type="ChEBI" id="CHEBI:29035"/>
    </cofactor>
</comment>
<evidence type="ECO:0000256" key="7">
    <source>
        <dbReference type="ARBA" id="ARBA00022490"/>
    </source>
</evidence>
<evidence type="ECO:0000256" key="12">
    <source>
        <dbReference type="ARBA" id="ARBA00022842"/>
    </source>
</evidence>
<feature type="binding site" evidence="22">
    <location>
        <position position="318"/>
    </location>
    <ligand>
        <name>Mg(2+)</name>
        <dbReference type="ChEBI" id="CHEBI:18420"/>
        <label>2</label>
    </ligand>
</feature>
<evidence type="ECO:0000256" key="13">
    <source>
        <dbReference type="ARBA" id="ARBA00022960"/>
    </source>
</evidence>
<dbReference type="GO" id="GO:0005524">
    <property type="term" value="F:ATP binding"/>
    <property type="evidence" value="ECO:0007669"/>
    <property type="project" value="UniProtKB-UniRule"/>
</dbReference>
<evidence type="ECO:0000256" key="5">
    <source>
        <dbReference type="ARBA" id="ARBA00010871"/>
    </source>
</evidence>
<dbReference type="Gene3D" id="3.30.470.20">
    <property type="entry name" value="ATP-grasp fold, B domain"/>
    <property type="match status" value="1"/>
</dbReference>
<feature type="binding site" evidence="21">
    <location>
        <begin position="192"/>
        <end position="193"/>
    </location>
    <ligand>
        <name>ATP</name>
        <dbReference type="ChEBI" id="CHEBI:30616"/>
    </ligand>
</feature>
<keyword evidence="9 22" id="KW-0479">Metal-binding</keyword>
<evidence type="ECO:0000256" key="19">
    <source>
        <dbReference type="HAMAP-Rule" id="MF_00047"/>
    </source>
</evidence>
<keyword evidence="13 19" id="KW-0133">Cell shape</keyword>
<dbReference type="AlphaFoldDB" id="A0A1G2GT23"/>
<comment type="caution">
    <text evidence="25">The sequence shown here is derived from an EMBL/GenBank/DDBJ whole genome shotgun (WGS) entry which is preliminary data.</text>
</comment>
<evidence type="ECO:0000256" key="15">
    <source>
        <dbReference type="ARBA" id="ARBA00023211"/>
    </source>
</evidence>
<name>A0A1G2GT23_9BACT</name>
<dbReference type="PANTHER" id="PTHR23132:SF25">
    <property type="entry name" value="D-ALANINE--D-ALANINE LIGASE A"/>
    <property type="match status" value="1"/>
</dbReference>